<dbReference type="AlphaFoldDB" id="A0A221UW74"/>
<sequence length="70" mass="8400">MKVNYFISIIFGEIRYCPLFFFLTAKKECKNRYDDYFFQIVYNDSAMIALRRFPTGIVGLKSSRIKSNYF</sequence>
<accession>A0A221UW74</accession>
<proteinExistence type="predicted"/>
<keyword evidence="1" id="KW-1133">Transmembrane helix</keyword>
<protein>
    <submittedName>
        <fullName evidence="2">Uncharacterized protein</fullName>
    </submittedName>
</protein>
<dbReference type="EMBL" id="CP022515">
    <property type="protein sequence ID" value="ASO05428.1"/>
    <property type="molecule type" value="Genomic_DNA"/>
</dbReference>
<evidence type="ECO:0000256" key="1">
    <source>
        <dbReference type="SAM" id="Phobius"/>
    </source>
</evidence>
<evidence type="ECO:0000313" key="3">
    <source>
        <dbReference type="Proteomes" id="UP000204551"/>
    </source>
</evidence>
<keyword evidence="1" id="KW-0812">Transmembrane</keyword>
<dbReference type="Proteomes" id="UP000204551">
    <property type="component" value="Chromosome"/>
</dbReference>
<feature type="transmembrane region" description="Helical" evidence="1">
    <location>
        <begin position="6"/>
        <end position="25"/>
    </location>
</feature>
<evidence type="ECO:0000313" key="2">
    <source>
        <dbReference type="EMBL" id="ASO05428.1"/>
    </source>
</evidence>
<organism evidence="2 3">
    <name type="scientific">Arenibacter algicola</name>
    <dbReference type="NCBI Taxonomy" id="616991"/>
    <lineage>
        <taxon>Bacteria</taxon>
        <taxon>Pseudomonadati</taxon>
        <taxon>Bacteroidota</taxon>
        <taxon>Flavobacteriia</taxon>
        <taxon>Flavobacteriales</taxon>
        <taxon>Flavobacteriaceae</taxon>
        <taxon>Arenibacter</taxon>
    </lineage>
</organism>
<keyword evidence="1" id="KW-0472">Membrane</keyword>
<reference evidence="2 3" key="1">
    <citation type="submission" date="2017-07" db="EMBL/GenBank/DDBJ databases">
        <title>Genome Sequence of Arenibacter algicola Strain SMS7 Isolated from a culture of the Diatom Skeletonema marinoi.</title>
        <authorList>
            <person name="Topel M."/>
            <person name="Pinder M.I.M."/>
            <person name="Johansson O.N."/>
            <person name="Kourtchenko O."/>
            <person name="Godhe A."/>
            <person name="Clarke A.K."/>
        </authorList>
    </citation>
    <scope>NUCLEOTIDE SEQUENCE [LARGE SCALE GENOMIC DNA]</scope>
    <source>
        <strain evidence="2 3">SMS7</strain>
    </source>
</reference>
<name>A0A221UW74_9FLAO</name>
<gene>
    <name evidence="2" type="ORF">AREALGSMS7_01967</name>
</gene>
<dbReference type="KEGG" id="aalg:AREALGSMS7_01967"/>